<comment type="caution">
    <text evidence="1">The sequence shown here is derived from an EMBL/GenBank/DDBJ whole genome shotgun (WGS) entry which is preliminary data.</text>
</comment>
<accession>A0ABQ6BIU9</accession>
<protein>
    <recommendedName>
        <fullName evidence="3">DNA sulfur modification protein DndE</fullName>
    </recommendedName>
</protein>
<reference evidence="2" key="1">
    <citation type="journal article" date="2019" name="Int. J. Syst. Evol. Microbiol.">
        <title>The Global Catalogue of Microorganisms (GCM) 10K type strain sequencing project: providing services to taxonomists for standard genome sequencing and annotation.</title>
        <authorList>
            <consortium name="The Broad Institute Genomics Platform"/>
            <consortium name="The Broad Institute Genome Sequencing Center for Infectious Disease"/>
            <person name="Wu L."/>
            <person name="Ma J."/>
        </authorList>
    </citation>
    <scope>NUCLEOTIDE SEQUENCE [LARGE SCALE GENOMIC DNA]</scope>
    <source>
        <strain evidence="2">NBRC 110107</strain>
    </source>
</reference>
<evidence type="ECO:0000313" key="1">
    <source>
        <dbReference type="EMBL" id="GLS00431.1"/>
    </source>
</evidence>
<dbReference type="Proteomes" id="UP001156921">
    <property type="component" value="Unassembled WGS sequence"/>
</dbReference>
<organism evidence="1 2">
    <name type="scientific">Brevundimonas denitrificans</name>
    <dbReference type="NCBI Taxonomy" id="1443434"/>
    <lineage>
        <taxon>Bacteria</taxon>
        <taxon>Pseudomonadati</taxon>
        <taxon>Pseudomonadota</taxon>
        <taxon>Alphaproteobacteria</taxon>
        <taxon>Caulobacterales</taxon>
        <taxon>Caulobacteraceae</taxon>
        <taxon>Brevundimonas</taxon>
    </lineage>
</organism>
<proteinExistence type="predicted"/>
<dbReference type="Gene3D" id="1.10.1220.160">
    <property type="entry name" value="DNA sulphur modification protein DndE"/>
    <property type="match status" value="1"/>
</dbReference>
<keyword evidence="2" id="KW-1185">Reference proteome</keyword>
<name>A0ABQ6BIU9_9CAUL</name>
<dbReference type="NCBIfam" id="TIGR03184">
    <property type="entry name" value="DNA_S_dndE"/>
    <property type="match status" value="1"/>
</dbReference>
<dbReference type="Pfam" id="PF08870">
    <property type="entry name" value="DndE"/>
    <property type="match status" value="1"/>
</dbReference>
<dbReference type="InterPro" id="IPR038472">
    <property type="entry name" value="DndE_sf"/>
</dbReference>
<dbReference type="RefSeq" id="WP_284220651.1">
    <property type="nucleotide sequence ID" value="NZ_BSOY01000005.1"/>
</dbReference>
<evidence type="ECO:0008006" key="3">
    <source>
        <dbReference type="Google" id="ProtNLM"/>
    </source>
</evidence>
<dbReference type="EMBL" id="BSOY01000005">
    <property type="protein sequence ID" value="GLS00431.1"/>
    <property type="molecule type" value="Genomic_DNA"/>
</dbReference>
<gene>
    <name evidence="1" type="ORF">GCM10007859_04370</name>
</gene>
<dbReference type="InterPro" id="IPR014969">
    <property type="entry name" value="DNA_S_DndE"/>
</dbReference>
<evidence type="ECO:0000313" key="2">
    <source>
        <dbReference type="Proteomes" id="UP001156921"/>
    </source>
</evidence>
<sequence length="131" mass="15040">MAIETVRIDEQGREQLIRLKRHTGVETWNVLCRWAFCASLAEPTRPPMRLFKGEAAVEIAWRVFGGSHHELYLALLKQRCLRDNLPIDDTTLHEQFRLHVHRGLGYLAADRTIRSVAGLARKVDERKAEAA</sequence>